<evidence type="ECO:0000313" key="2">
    <source>
        <dbReference type="EMBL" id="KAG7383376.1"/>
    </source>
</evidence>
<gene>
    <name evidence="2" type="ORF">PHYPSEUDO_003692</name>
</gene>
<feature type="region of interest" description="Disordered" evidence="1">
    <location>
        <begin position="1"/>
        <end position="28"/>
    </location>
</feature>
<sequence length="197" mass="22055">MRPAQTPPQWRNISAAPMSKQSSSASVHRRLISKAPHSNLLRRLLGPRRFSKWLSSFAQRFRMDMTTLDRHIPILSAIQTPAATLTGRRGIVHMQMARPELLLPASPPQQIEIDTRCGIQEQKEDAGLADKAVAWMLAPVFFCCVVAEKAKPPQAWEATEIFSRVVVSFMLKLLVLATDLTRGEQHKRAVGPLEEGK</sequence>
<organism evidence="2 3">
    <name type="scientific">Phytophthora pseudosyringae</name>
    <dbReference type="NCBI Taxonomy" id="221518"/>
    <lineage>
        <taxon>Eukaryota</taxon>
        <taxon>Sar</taxon>
        <taxon>Stramenopiles</taxon>
        <taxon>Oomycota</taxon>
        <taxon>Peronosporomycetes</taxon>
        <taxon>Peronosporales</taxon>
        <taxon>Peronosporaceae</taxon>
        <taxon>Phytophthora</taxon>
    </lineage>
</organism>
<evidence type="ECO:0000256" key="1">
    <source>
        <dbReference type="SAM" id="MobiDB-lite"/>
    </source>
</evidence>
<evidence type="ECO:0000313" key="3">
    <source>
        <dbReference type="Proteomes" id="UP000694044"/>
    </source>
</evidence>
<keyword evidence="3" id="KW-1185">Reference proteome</keyword>
<dbReference type="EMBL" id="JAGDFM010000178">
    <property type="protein sequence ID" value="KAG7383376.1"/>
    <property type="molecule type" value="Genomic_DNA"/>
</dbReference>
<name>A0A8T1VQZ6_9STRA</name>
<proteinExistence type="predicted"/>
<protein>
    <submittedName>
        <fullName evidence="2">Uncharacterized protein</fullName>
    </submittedName>
</protein>
<dbReference type="AlphaFoldDB" id="A0A8T1VQZ6"/>
<dbReference type="OrthoDB" id="126900at2759"/>
<comment type="caution">
    <text evidence="2">The sequence shown here is derived from an EMBL/GenBank/DDBJ whole genome shotgun (WGS) entry which is preliminary data.</text>
</comment>
<accession>A0A8T1VQZ6</accession>
<dbReference type="Proteomes" id="UP000694044">
    <property type="component" value="Unassembled WGS sequence"/>
</dbReference>
<reference evidence="2" key="1">
    <citation type="submission" date="2021-02" db="EMBL/GenBank/DDBJ databases">
        <authorList>
            <person name="Palmer J.M."/>
        </authorList>
    </citation>
    <scope>NUCLEOTIDE SEQUENCE</scope>
    <source>
        <strain evidence="2">SCRP734</strain>
    </source>
</reference>